<dbReference type="InterPro" id="IPR003593">
    <property type="entry name" value="AAA+_ATPase"/>
</dbReference>
<proteinExistence type="predicted"/>
<keyword evidence="6" id="KW-0472">Membrane</keyword>
<dbReference type="NCBIfam" id="NF010061">
    <property type="entry name" value="PRK13538.1"/>
    <property type="match status" value="1"/>
</dbReference>
<keyword evidence="5" id="KW-1278">Translocase</keyword>
<dbReference type="RefSeq" id="WP_093308481.1">
    <property type="nucleotide sequence ID" value="NZ_FNYH01000002.1"/>
</dbReference>
<keyword evidence="3" id="KW-0201">Cytochrome c-type biogenesis</keyword>
<evidence type="ECO:0000259" key="7">
    <source>
        <dbReference type="PROSITE" id="PS50893"/>
    </source>
</evidence>
<evidence type="ECO:0000256" key="6">
    <source>
        <dbReference type="ARBA" id="ARBA00023136"/>
    </source>
</evidence>
<dbReference type="PROSITE" id="PS00211">
    <property type="entry name" value="ABC_TRANSPORTER_1"/>
    <property type="match status" value="1"/>
</dbReference>
<dbReference type="STRING" id="64971.SAMN05421831_102134"/>
<reference evidence="9" key="1">
    <citation type="submission" date="2016-10" db="EMBL/GenBank/DDBJ databases">
        <authorList>
            <person name="Varghese N."/>
            <person name="Submissions S."/>
        </authorList>
    </citation>
    <scope>NUCLEOTIDE SEQUENCE [LARGE SCALE GENOMIC DNA]</scope>
    <source>
        <strain evidence="9">DSM 7165</strain>
    </source>
</reference>
<dbReference type="OrthoDB" id="9800654at2"/>
<keyword evidence="4" id="KW-0067">ATP-binding</keyword>
<dbReference type="GO" id="GO:0022857">
    <property type="term" value="F:transmembrane transporter activity"/>
    <property type="evidence" value="ECO:0007669"/>
    <property type="project" value="InterPro"/>
</dbReference>
<dbReference type="AlphaFoldDB" id="A0A1H6QYY1"/>
<dbReference type="PANTHER" id="PTHR43499">
    <property type="entry name" value="ABC TRANSPORTER I FAMILY MEMBER 1"/>
    <property type="match status" value="1"/>
</dbReference>
<gene>
    <name evidence="8" type="ORF">SAMN05421831_102134</name>
</gene>
<dbReference type="EMBL" id="FNYH01000002">
    <property type="protein sequence ID" value="SEI46184.1"/>
    <property type="molecule type" value="Genomic_DNA"/>
</dbReference>
<sequence length="216" mass="23508">MPNTPLLSVRQLSCEREDRLLFTHLAFDLQAGDILQIKGPNGSGKTSLLRILAGLLPYAEGELYWQGEALHPGEPSFLSQLLFIGHAPGIKAELTPIENLLWYQDMHQGADQHAVIQALTRIGLGQFLDVPAYSLSAGQQRRIALARIYLSAHTLWILDEPFTAIDVQGVADLEQCIQAHAAQGGSVILTSHHALDTLAGLKVLTLGQAMEEVPHA</sequence>
<dbReference type="InterPro" id="IPR003439">
    <property type="entry name" value="ABC_transporter-like_ATP-bd"/>
</dbReference>
<evidence type="ECO:0000256" key="2">
    <source>
        <dbReference type="ARBA" id="ARBA00022741"/>
    </source>
</evidence>
<dbReference type="Proteomes" id="UP000242999">
    <property type="component" value="Unassembled WGS sequence"/>
</dbReference>
<dbReference type="GO" id="GO:0005524">
    <property type="term" value="F:ATP binding"/>
    <property type="evidence" value="ECO:0007669"/>
    <property type="project" value="UniProtKB-KW"/>
</dbReference>
<protein>
    <submittedName>
        <fullName evidence="8">Heme exporter protein A</fullName>
    </submittedName>
</protein>
<keyword evidence="1" id="KW-0813">Transport</keyword>
<keyword evidence="2" id="KW-0547">Nucleotide-binding</keyword>
<evidence type="ECO:0000256" key="4">
    <source>
        <dbReference type="ARBA" id="ARBA00022840"/>
    </source>
</evidence>
<evidence type="ECO:0000256" key="1">
    <source>
        <dbReference type="ARBA" id="ARBA00022448"/>
    </source>
</evidence>
<dbReference type="GO" id="GO:0017004">
    <property type="term" value="P:cytochrome complex assembly"/>
    <property type="evidence" value="ECO:0007669"/>
    <property type="project" value="UniProtKB-KW"/>
</dbReference>
<evidence type="ECO:0000313" key="9">
    <source>
        <dbReference type="Proteomes" id="UP000242999"/>
    </source>
</evidence>
<dbReference type="PROSITE" id="PS50893">
    <property type="entry name" value="ABC_TRANSPORTER_2"/>
    <property type="match status" value="1"/>
</dbReference>
<organism evidence="8 9">
    <name type="scientific">Allopseudospirillum japonicum</name>
    <dbReference type="NCBI Taxonomy" id="64971"/>
    <lineage>
        <taxon>Bacteria</taxon>
        <taxon>Pseudomonadati</taxon>
        <taxon>Pseudomonadota</taxon>
        <taxon>Gammaproteobacteria</taxon>
        <taxon>Oceanospirillales</taxon>
        <taxon>Oceanospirillaceae</taxon>
        <taxon>Allopseudospirillum</taxon>
    </lineage>
</organism>
<name>A0A1H6QYY1_9GAMM</name>
<evidence type="ECO:0000256" key="3">
    <source>
        <dbReference type="ARBA" id="ARBA00022748"/>
    </source>
</evidence>
<evidence type="ECO:0000256" key="5">
    <source>
        <dbReference type="ARBA" id="ARBA00022967"/>
    </source>
</evidence>
<dbReference type="NCBIfam" id="TIGR01189">
    <property type="entry name" value="ccmA"/>
    <property type="match status" value="1"/>
</dbReference>
<dbReference type="SMART" id="SM00382">
    <property type="entry name" value="AAA"/>
    <property type="match status" value="1"/>
</dbReference>
<keyword evidence="9" id="KW-1185">Reference proteome</keyword>
<dbReference type="SUPFAM" id="SSF52540">
    <property type="entry name" value="P-loop containing nucleoside triphosphate hydrolases"/>
    <property type="match status" value="1"/>
</dbReference>
<dbReference type="Pfam" id="PF00005">
    <property type="entry name" value="ABC_tran"/>
    <property type="match status" value="1"/>
</dbReference>
<dbReference type="InterPro" id="IPR005895">
    <property type="entry name" value="ABC_transptr_haem_export_CcmA"/>
</dbReference>
<dbReference type="InterPro" id="IPR017871">
    <property type="entry name" value="ABC_transporter-like_CS"/>
</dbReference>
<evidence type="ECO:0000313" key="8">
    <source>
        <dbReference type="EMBL" id="SEI46184.1"/>
    </source>
</evidence>
<accession>A0A1H6QYY1</accession>
<dbReference type="GO" id="GO:0016887">
    <property type="term" value="F:ATP hydrolysis activity"/>
    <property type="evidence" value="ECO:0007669"/>
    <property type="project" value="InterPro"/>
</dbReference>
<dbReference type="Gene3D" id="3.40.50.300">
    <property type="entry name" value="P-loop containing nucleotide triphosphate hydrolases"/>
    <property type="match status" value="1"/>
</dbReference>
<dbReference type="InterPro" id="IPR027417">
    <property type="entry name" value="P-loop_NTPase"/>
</dbReference>
<feature type="domain" description="ABC transporter" evidence="7">
    <location>
        <begin position="7"/>
        <end position="216"/>
    </location>
</feature>
<dbReference type="PANTHER" id="PTHR43499:SF1">
    <property type="entry name" value="ABC TRANSPORTER I FAMILY MEMBER 1"/>
    <property type="match status" value="1"/>
</dbReference>